<sequence length="205" mass="23648">MHEAEEVESWIVEKTVDSENEKRDAMFNIELVNRSKDITALRFIGKEMIAKNHPGSAAIETQLNDLMVKWNNLLSSLKIITIVDENTQQKADVKNENQNIEQCLQFQREAAELEKIVLNLLRVSSSDDYCKKKTVEKKQKDFESCSNSIVLLDNMGKQLIQENHSQSANIQERLEELHGFWQLLLSNFENEKVGGVDVNQKDKRN</sequence>
<dbReference type="Pfam" id="PF00435">
    <property type="entry name" value="Spectrin"/>
    <property type="match status" value="1"/>
</dbReference>
<dbReference type="InterPro" id="IPR018159">
    <property type="entry name" value="Spectrin/alpha-actinin"/>
</dbReference>
<evidence type="ECO:0000313" key="2">
    <source>
        <dbReference type="RefSeq" id="XP_017785880.1"/>
    </source>
</evidence>
<protein>
    <submittedName>
        <fullName evidence="2">Uncharacterized protein LOC108569010</fullName>
    </submittedName>
</protein>
<dbReference type="GeneID" id="108569010"/>
<dbReference type="Proteomes" id="UP000695000">
    <property type="component" value="Unplaced"/>
</dbReference>
<proteinExistence type="predicted"/>
<dbReference type="Gene3D" id="1.20.58.60">
    <property type="match status" value="2"/>
</dbReference>
<gene>
    <name evidence="2" type="primary">LOC108569010</name>
</gene>
<dbReference type="SUPFAM" id="SSF46966">
    <property type="entry name" value="Spectrin repeat"/>
    <property type="match status" value="2"/>
</dbReference>
<evidence type="ECO:0000313" key="1">
    <source>
        <dbReference type="Proteomes" id="UP000695000"/>
    </source>
</evidence>
<accession>A0ABM1NGD0</accession>
<name>A0ABM1NGD0_NICVS</name>
<organism evidence="1 2">
    <name type="scientific">Nicrophorus vespilloides</name>
    <name type="common">Boreal carrion beetle</name>
    <dbReference type="NCBI Taxonomy" id="110193"/>
    <lineage>
        <taxon>Eukaryota</taxon>
        <taxon>Metazoa</taxon>
        <taxon>Ecdysozoa</taxon>
        <taxon>Arthropoda</taxon>
        <taxon>Hexapoda</taxon>
        <taxon>Insecta</taxon>
        <taxon>Pterygota</taxon>
        <taxon>Neoptera</taxon>
        <taxon>Endopterygota</taxon>
        <taxon>Coleoptera</taxon>
        <taxon>Polyphaga</taxon>
        <taxon>Staphyliniformia</taxon>
        <taxon>Silphidae</taxon>
        <taxon>Nicrophorinae</taxon>
        <taxon>Nicrophorus</taxon>
    </lineage>
</organism>
<keyword evidence="1" id="KW-1185">Reference proteome</keyword>
<dbReference type="RefSeq" id="XP_017785880.1">
    <property type="nucleotide sequence ID" value="XM_017930391.1"/>
</dbReference>
<dbReference type="SMART" id="SM00150">
    <property type="entry name" value="SPEC"/>
    <property type="match status" value="1"/>
</dbReference>
<reference evidence="2" key="1">
    <citation type="submission" date="2025-08" db="UniProtKB">
        <authorList>
            <consortium name="RefSeq"/>
        </authorList>
    </citation>
    <scope>IDENTIFICATION</scope>
    <source>
        <tissue evidence="2">Whole Larva</tissue>
    </source>
</reference>
<dbReference type="InterPro" id="IPR002017">
    <property type="entry name" value="Spectrin_repeat"/>
</dbReference>